<organism evidence="2 3">
    <name type="scientific">Armillaria luteobubalina</name>
    <dbReference type="NCBI Taxonomy" id="153913"/>
    <lineage>
        <taxon>Eukaryota</taxon>
        <taxon>Fungi</taxon>
        <taxon>Dikarya</taxon>
        <taxon>Basidiomycota</taxon>
        <taxon>Agaricomycotina</taxon>
        <taxon>Agaricomycetes</taxon>
        <taxon>Agaricomycetidae</taxon>
        <taxon>Agaricales</taxon>
        <taxon>Marasmiineae</taxon>
        <taxon>Physalacriaceae</taxon>
        <taxon>Armillaria</taxon>
    </lineage>
</organism>
<feature type="signal peptide" evidence="1">
    <location>
        <begin position="1"/>
        <end position="18"/>
    </location>
</feature>
<dbReference type="AlphaFoldDB" id="A0AA39UXS1"/>
<evidence type="ECO:0000313" key="2">
    <source>
        <dbReference type="EMBL" id="KAK0497415.1"/>
    </source>
</evidence>
<keyword evidence="3" id="KW-1185">Reference proteome</keyword>
<keyword evidence="1" id="KW-0732">Signal</keyword>
<dbReference type="Proteomes" id="UP001175228">
    <property type="component" value="Unassembled WGS sequence"/>
</dbReference>
<comment type="caution">
    <text evidence="2">The sequence shown here is derived from an EMBL/GenBank/DDBJ whole genome shotgun (WGS) entry which is preliminary data.</text>
</comment>
<evidence type="ECO:0000313" key="3">
    <source>
        <dbReference type="Proteomes" id="UP001175228"/>
    </source>
</evidence>
<sequence>MSINTFVNGLLFFALVDAGSRAVLLFHAASVSRLEKLPDMSELSWQAWTFSRCLLLQCERMPVTQKGHLHTGTIWLYCSSSWGDISSKRVAVLAHDKQRTRVYRLQSRGRPGTAGLQA</sequence>
<evidence type="ECO:0000256" key="1">
    <source>
        <dbReference type="SAM" id="SignalP"/>
    </source>
</evidence>
<reference evidence="2" key="1">
    <citation type="submission" date="2023-06" db="EMBL/GenBank/DDBJ databases">
        <authorList>
            <consortium name="Lawrence Berkeley National Laboratory"/>
            <person name="Ahrendt S."/>
            <person name="Sahu N."/>
            <person name="Indic B."/>
            <person name="Wong-Bajracharya J."/>
            <person name="Merenyi Z."/>
            <person name="Ke H.-M."/>
            <person name="Monk M."/>
            <person name="Kocsube S."/>
            <person name="Drula E."/>
            <person name="Lipzen A."/>
            <person name="Balint B."/>
            <person name="Henrissat B."/>
            <person name="Andreopoulos B."/>
            <person name="Martin F.M."/>
            <person name="Harder C.B."/>
            <person name="Rigling D."/>
            <person name="Ford K.L."/>
            <person name="Foster G.D."/>
            <person name="Pangilinan J."/>
            <person name="Papanicolaou A."/>
            <person name="Barry K."/>
            <person name="LaButti K."/>
            <person name="Viragh M."/>
            <person name="Koriabine M."/>
            <person name="Yan M."/>
            <person name="Riley R."/>
            <person name="Champramary S."/>
            <person name="Plett K.L."/>
            <person name="Tsai I.J."/>
            <person name="Slot J."/>
            <person name="Sipos G."/>
            <person name="Plett J."/>
            <person name="Nagy L.G."/>
            <person name="Grigoriev I.V."/>
        </authorList>
    </citation>
    <scope>NUCLEOTIDE SEQUENCE</scope>
    <source>
        <strain evidence="2">HWK02</strain>
    </source>
</reference>
<feature type="chain" id="PRO_5041220262" description="Secreted protein" evidence="1">
    <location>
        <begin position="19"/>
        <end position="118"/>
    </location>
</feature>
<protein>
    <recommendedName>
        <fullName evidence="4">Secreted protein</fullName>
    </recommendedName>
</protein>
<accession>A0AA39UXS1</accession>
<name>A0AA39UXS1_9AGAR</name>
<gene>
    <name evidence="2" type="ORF">EDD18DRAFT_153117</name>
</gene>
<proteinExistence type="predicted"/>
<dbReference type="EMBL" id="JAUEPU010000013">
    <property type="protein sequence ID" value="KAK0497415.1"/>
    <property type="molecule type" value="Genomic_DNA"/>
</dbReference>
<evidence type="ECO:0008006" key="4">
    <source>
        <dbReference type="Google" id="ProtNLM"/>
    </source>
</evidence>